<dbReference type="EMBL" id="FWDO01000005">
    <property type="protein sequence ID" value="SLM18795.1"/>
    <property type="molecule type" value="Genomic_DNA"/>
</dbReference>
<dbReference type="PRINTS" id="PR00081">
    <property type="entry name" value="GDHRDH"/>
</dbReference>
<organism evidence="2">
    <name type="scientific">uncultured spirochete</name>
    <dbReference type="NCBI Taxonomy" id="156406"/>
    <lineage>
        <taxon>Bacteria</taxon>
        <taxon>Pseudomonadati</taxon>
        <taxon>Spirochaetota</taxon>
        <taxon>Spirochaetia</taxon>
        <taxon>Spirochaetales</taxon>
        <taxon>environmental samples</taxon>
    </lineage>
</organism>
<sequence>MKRGEGAIAIISSMAGMQWRFHGLYYQGLIDTKTFEEGVAWIAENGVKIKTEKGGSYSFSKECISAYGKAKAAELAPRGIRFNVLNPTTTVTPMMKDFQKNVGEMLNNYKVSRFATAEEMGYPLVFLNSSMASFISGQELTVDEGLSAIMELAPVTQS</sequence>
<name>A0A3P3XR75_9SPIR</name>
<dbReference type="Pfam" id="PF13561">
    <property type="entry name" value="adh_short_C2"/>
    <property type="match status" value="1"/>
</dbReference>
<proteinExistence type="inferred from homology"/>
<gene>
    <name evidence="2" type="ORF">SPIRO4BDMA_50310</name>
</gene>
<reference evidence="2" key="1">
    <citation type="submission" date="2017-02" db="EMBL/GenBank/DDBJ databases">
        <authorList>
            <person name="Regsiter A."/>
            <person name="William W."/>
        </authorList>
    </citation>
    <scope>NUCLEOTIDE SEQUENCE</scope>
    <source>
        <strain evidence="2">BdmA 4</strain>
    </source>
</reference>
<dbReference type="PANTHER" id="PTHR42760">
    <property type="entry name" value="SHORT-CHAIN DEHYDROGENASES/REDUCTASES FAMILY MEMBER"/>
    <property type="match status" value="1"/>
</dbReference>
<accession>A0A3P3XR75</accession>
<dbReference type="GO" id="GO:0016616">
    <property type="term" value="F:oxidoreductase activity, acting on the CH-OH group of donors, NAD or NADP as acceptor"/>
    <property type="evidence" value="ECO:0007669"/>
    <property type="project" value="TreeGrafter"/>
</dbReference>
<dbReference type="AlphaFoldDB" id="A0A3P3XR75"/>
<dbReference type="InterPro" id="IPR036291">
    <property type="entry name" value="NAD(P)-bd_dom_sf"/>
</dbReference>
<comment type="similarity">
    <text evidence="1">Belongs to the short-chain dehydrogenases/reductases (SDR) family.</text>
</comment>
<dbReference type="InterPro" id="IPR002347">
    <property type="entry name" value="SDR_fam"/>
</dbReference>
<evidence type="ECO:0008006" key="3">
    <source>
        <dbReference type="Google" id="ProtNLM"/>
    </source>
</evidence>
<evidence type="ECO:0000256" key="1">
    <source>
        <dbReference type="ARBA" id="ARBA00006484"/>
    </source>
</evidence>
<dbReference type="SUPFAM" id="SSF51735">
    <property type="entry name" value="NAD(P)-binding Rossmann-fold domains"/>
    <property type="match status" value="1"/>
</dbReference>
<protein>
    <recommendedName>
        <fullName evidence="3">Short-chain dehydrogenase/reductase SDR</fullName>
    </recommendedName>
</protein>
<evidence type="ECO:0000313" key="2">
    <source>
        <dbReference type="EMBL" id="SLM18795.1"/>
    </source>
</evidence>
<dbReference type="Gene3D" id="3.40.50.720">
    <property type="entry name" value="NAD(P)-binding Rossmann-like Domain"/>
    <property type="match status" value="1"/>
</dbReference>